<dbReference type="GO" id="GO:0016491">
    <property type="term" value="F:oxidoreductase activity"/>
    <property type="evidence" value="ECO:0007669"/>
    <property type="project" value="InterPro"/>
</dbReference>
<sequence>MPSLGISDPAPDFSLVDSDGVSHSLADHRGRKVMLSFYRSAKCPFANYAIDELQGRYKKLAWAVKLDVIAVFQSSTENIDRFILKSRDTTKDKFPFVLLSDPELITYSEYEVNEKFRGNMSGIVRTLRGSADFKQYIRTFVRTRGIEKDTVHTVLPSDFLIDENGIIADCFRAKEIDEHIPLERINAFLLGQKSEKGEI</sequence>
<dbReference type="InterPro" id="IPR013766">
    <property type="entry name" value="Thioredoxin_domain"/>
</dbReference>
<dbReference type="PROSITE" id="PS51352">
    <property type="entry name" value="THIOREDOXIN_2"/>
    <property type="match status" value="1"/>
</dbReference>
<evidence type="ECO:0000259" key="1">
    <source>
        <dbReference type="PROSITE" id="PS51352"/>
    </source>
</evidence>
<proteinExistence type="predicted"/>
<evidence type="ECO:0000313" key="2">
    <source>
        <dbReference type="EMBL" id="CAD9332831.1"/>
    </source>
</evidence>
<accession>A0A6U3RC86</accession>
<dbReference type="SUPFAM" id="SSF52833">
    <property type="entry name" value="Thioredoxin-like"/>
    <property type="match status" value="1"/>
</dbReference>
<protein>
    <recommendedName>
        <fullName evidence="1">Thioredoxin domain-containing protein</fullName>
    </recommendedName>
</protein>
<gene>
    <name evidence="2" type="ORF">DBRI1063_LOCUS12505</name>
</gene>
<dbReference type="GO" id="GO:0016209">
    <property type="term" value="F:antioxidant activity"/>
    <property type="evidence" value="ECO:0007669"/>
    <property type="project" value="InterPro"/>
</dbReference>
<dbReference type="InterPro" id="IPR036249">
    <property type="entry name" value="Thioredoxin-like_sf"/>
</dbReference>
<dbReference type="InterPro" id="IPR000866">
    <property type="entry name" value="AhpC/TSA"/>
</dbReference>
<reference evidence="2" key="1">
    <citation type="submission" date="2021-01" db="EMBL/GenBank/DDBJ databases">
        <authorList>
            <person name="Corre E."/>
            <person name="Pelletier E."/>
            <person name="Niang G."/>
            <person name="Scheremetjew M."/>
            <person name="Finn R."/>
            <person name="Kale V."/>
            <person name="Holt S."/>
            <person name="Cochrane G."/>
            <person name="Meng A."/>
            <person name="Brown T."/>
            <person name="Cohen L."/>
        </authorList>
    </citation>
    <scope>NUCLEOTIDE SEQUENCE</scope>
    <source>
        <strain evidence="2">Pop2</strain>
    </source>
</reference>
<dbReference type="Pfam" id="PF00578">
    <property type="entry name" value="AhpC-TSA"/>
    <property type="match status" value="1"/>
</dbReference>
<dbReference type="AlphaFoldDB" id="A0A6U3RC86"/>
<organism evidence="2">
    <name type="scientific">Ditylum brightwellii</name>
    <dbReference type="NCBI Taxonomy" id="49249"/>
    <lineage>
        <taxon>Eukaryota</taxon>
        <taxon>Sar</taxon>
        <taxon>Stramenopiles</taxon>
        <taxon>Ochrophyta</taxon>
        <taxon>Bacillariophyta</taxon>
        <taxon>Mediophyceae</taxon>
        <taxon>Lithodesmiophycidae</taxon>
        <taxon>Lithodesmiales</taxon>
        <taxon>Lithodesmiaceae</taxon>
        <taxon>Ditylum</taxon>
    </lineage>
</organism>
<dbReference type="EMBL" id="HBGN01019648">
    <property type="protein sequence ID" value="CAD9332831.1"/>
    <property type="molecule type" value="Transcribed_RNA"/>
</dbReference>
<dbReference type="Gene3D" id="3.40.30.10">
    <property type="entry name" value="Glutaredoxin"/>
    <property type="match status" value="1"/>
</dbReference>
<feature type="domain" description="Thioredoxin" evidence="1">
    <location>
        <begin position="4"/>
        <end position="190"/>
    </location>
</feature>
<name>A0A6U3RC86_9STRA</name>